<accession>A0A2P5D1E4</accession>
<evidence type="ECO:0000313" key="2">
    <source>
        <dbReference type="Proteomes" id="UP000237105"/>
    </source>
</evidence>
<comment type="caution">
    <text evidence="1">The sequence shown here is derived from an EMBL/GenBank/DDBJ whole genome shotgun (WGS) entry which is preliminary data.</text>
</comment>
<dbReference type="PANTHER" id="PTHR42648:SF27">
    <property type="entry name" value="RNA-DIRECTED DNA POLYMERASE"/>
    <property type="match status" value="1"/>
</dbReference>
<feature type="non-terminal residue" evidence="1">
    <location>
        <position position="1"/>
    </location>
</feature>
<dbReference type="STRING" id="3476.A0A2P5D1E4"/>
<sequence>LLRPTLANLAIPYECATIYEHSRIGAAERYNIRLKQTIELMYKESLLSYRYWNYALRTASYILNFIQIVKVTSTPFQTWMVYVESLEHLKVWGCEVYACKKVGDEVDKNSKKCFLLGYPKEEKGYILYR</sequence>
<protein>
    <submittedName>
        <fullName evidence="1">Ribonuclease H-like domain containing protein</fullName>
    </submittedName>
</protein>
<dbReference type="PANTHER" id="PTHR42648">
    <property type="entry name" value="TRANSPOSASE, PUTATIVE-RELATED"/>
    <property type="match status" value="1"/>
</dbReference>
<dbReference type="OrthoDB" id="1739418at2759"/>
<dbReference type="GO" id="GO:0003676">
    <property type="term" value="F:nucleic acid binding"/>
    <property type="evidence" value="ECO:0007669"/>
    <property type="project" value="InterPro"/>
</dbReference>
<reference evidence="2" key="1">
    <citation type="submission" date="2016-06" db="EMBL/GenBank/DDBJ databases">
        <title>Parallel loss of symbiosis genes in relatives of nitrogen-fixing non-legume Parasponia.</title>
        <authorList>
            <person name="Van Velzen R."/>
            <person name="Holmer R."/>
            <person name="Bu F."/>
            <person name="Rutten L."/>
            <person name="Van Zeijl A."/>
            <person name="Liu W."/>
            <person name="Santuari L."/>
            <person name="Cao Q."/>
            <person name="Sharma T."/>
            <person name="Shen D."/>
            <person name="Roswanjaya Y."/>
            <person name="Wardhani T."/>
            <person name="Kalhor M.S."/>
            <person name="Jansen J."/>
            <person name="Van den Hoogen J."/>
            <person name="Gungor B."/>
            <person name="Hartog M."/>
            <person name="Hontelez J."/>
            <person name="Verver J."/>
            <person name="Yang W.-C."/>
            <person name="Schijlen E."/>
            <person name="Repin R."/>
            <person name="Schilthuizen M."/>
            <person name="Schranz E."/>
            <person name="Heidstra R."/>
            <person name="Miyata K."/>
            <person name="Fedorova E."/>
            <person name="Kohlen W."/>
            <person name="Bisseling T."/>
            <person name="Smit S."/>
            <person name="Geurts R."/>
        </authorList>
    </citation>
    <scope>NUCLEOTIDE SEQUENCE [LARGE SCALE GENOMIC DNA]</scope>
    <source>
        <strain evidence="2">cv. WU1-14</strain>
    </source>
</reference>
<proteinExistence type="predicted"/>
<dbReference type="Proteomes" id="UP000237105">
    <property type="component" value="Unassembled WGS sequence"/>
</dbReference>
<dbReference type="EMBL" id="JXTB01000074">
    <property type="protein sequence ID" value="PON67122.1"/>
    <property type="molecule type" value="Genomic_DNA"/>
</dbReference>
<dbReference type="Gene3D" id="3.30.420.10">
    <property type="entry name" value="Ribonuclease H-like superfamily/Ribonuclease H"/>
    <property type="match status" value="1"/>
</dbReference>
<evidence type="ECO:0000313" key="1">
    <source>
        <dbReference type="EMBL" id="PON67122.1"/>
    </source>
</evidence>
<dbReference type="InterPro" id="IPR036397">
    <property type="entry name" value="RNaseH_sf"/>
</dbReference>
<name>A0A2P5D1E4_PARAD</name>
<keyword evidence="2" id="KW-1185">Reference proteome</keyword>
<dbReference type="InterPro" id="IPR039537">
    <property type="entry name" value="Retrotran_Ty1/copia-like"/>
</dbReference>
<gene>
    <name evidence="1" type="ORF">PanWU01x14_105190</name>
</gene>
<dbReference type="AlphaFoldDB" id="A0A2P5D1E4"/>
<organism evidence="1 2">
    <name type="scientific">Parasponia andersonii</name>
    <name type="common">Sponia andersonii</name>
    <dbReference type="NCBI Taxonomy" id="3476"/>
    <lineage>
        <taxon>Eukaryota</taxon>
        <taxon>Viridiplantae</taxon>
        <taxon>Streptophyta</taxon>
        <taxon>Embryophyta</taxon>
        <taxon>Tracheophyta</taxon>
        <taxon>Spermatophyta</taxon>
        <taxon>Magnoliopsida</taxon>
        <taxon>eudicotyledons</taxon>
        <taxon>Gunneridae</taxon>
        <taxon>Pentapetalae</taxon>
        <taxon>rosids</taxon>
        <taxon>fabids</taxon>
        <taxon>Rosales</taxon>
        <taxon>Cannabaceae</taxon>
        <taxon>Parasponia</taxon>
    </lineage>
</organism>